<dbReference type="GO" id="GO:0061711">
    <property type="term" value="F:tRNA N(6)-L-threonylcarbamoyladenine synthase activity"/>
    <property type="evidence" value="ECO:0007669"/>
    <property type="project" value="UniProtKB-EC"/>
</dbReference>
<dbReference type="Proteomes" id="UP001218579">
    <property type="component" value="Unassembled WGS sequence"/>
</dbReference>
<keyword evidence="2" id="KW-0012">Acyltransferase</keyword>
<reference evidence="2 3" key="1">
    <citation type="submission" date="2023-01" db="EMBL/GenBank/DDBJ databases">
        <title>Novel species of the genus Asticcacaulis isolated from rivers.</title>
        <authorList>
            <person name="Lu H."/>
        </authorList>
    </citation>
    <scope>NUCLEOTIDE SEQUENCE [LARGE SCALE GENOMIC DNA]</scope>
    <source>
        <strain evidence="2 3">LKC15W</strain>
    </source>
</reference>
<dbReference type="InterPro" id="IPR043129">
    <property type="entry name" value="ATPase_NBD"/>
</dbReference>
<dbReference type="InterPro" id="IPR000905">
    <property type="entry name" value="Gcp-like_dom"/>
</dbReference>
<dbReference type="NCBIfam" id="TIGR03725">
    <property type="entry name" value="T6A_YeaZ"/>
    <property type="match status" value="1"/>
</dbReference>
<dbReference type="Pfam" id="PF00814">
    <property type="entry name" value="TsaD"/>
    <property type="match status" value="1"/>
</dbReference>
<proteinExistence type="predicted"/>
<dbReference type="RefSeq" id="WP_272745093.1">
    <property type="nucleotide sequence ID" value="NZ_JAQQKV010000002.1"/>
</dbReference>
<keyword evidence="2" id="KW-0808">Transferase</keyword>
<dbReference type="PANTHER" id="PTHR11735:SF11">
    <property type="entry name" value="TRNA THREONYLCARBAMOYLADENOSINE BIOSYNTHESIS PROTEIN TSAB"/>
    <property type="match status" value="1"/>
</dbReference>
<accession>A0ABT5HKJ6</accession>
<dbReference type="EC" id="2.3.1.234" evidence="2"/>
<sequence length="231" mass="24627">MLGLVIDTSVGACTVGLYENGPNGLTCLYDDTALMSRGHQEHIGPQIWNCFHKTGINTKALNFVGVTLGPGSFTGLRVGLSFAKGLAEGAGVPLRGFSTLEAMAAFRGLENARRLVVIEAGRGQVYVQAFAGMAAITSPMALNINDNESLRAYADTLSDVAVVTGSGCDHVRSYWPQAAVIPQISPSPAAMARLVFDGRDRSDVKPVYIREPDAKVSDKRIVRFDTEPPVT</sequence>
<dbReference type="EMBL" id="JAQQKV010000002">
    <property type="protein sequence ID" value="MDC7676769.1"/>
    <property type="molecule type" value="Genomic_DNA"/>
</dbReference>
<gene>
    <name evidence="2" type="primary">tsaB</name>
    <name evidence="2" type="ORF">PQU98_11545</name>
</gene>
<protein>
    <submittedName>
        <fullName evidence="2">tRNA (Adenosine(37)-N6)-threonylcarbamoyltransferase complex dimerization subunit type 1 TsaB</fullName>
        <ecNumber evidence="2">2.3.1.234</ecNumber>
    </submittedName>
</protein>
<feature type="domain" description="Gcp-like" evidence="1">
    <location>
        <begin position="35"/>
        <end position="128"/>
    </location>
</feature>
<dbReference type="InterPro" id="IPR022496">
    <property type="entry name" value="T6A_TsaB"/>
</dbReference>
<evidence type="ECO:0000313" key="3">
    <source>
        <dbReference type="Proteomes" id="UP001218579"/>
    </source>
</evidence>
<evidence type="ECO:0000313" key="2">
    <source>
        <dbReference type="EMBL" id="MDC7676769.1"/>
    </source>
</evidence>
<evidence type="ECO:0000259" key="1">
    <source>
        <dbReference type="Pfam" id="PF00814"/>
    </source>
</evidence>
<comment type="caution">
    <text evidence="2">The sequence shown here is derived from an EMBL/GenBank/DDBJ whole genome shotgun (WGS) entry which is preliminary data.</text>
</comment>
<dbReference type="SUPFAM" id="SSF53067">
    <property type="entry name" value="Actin-like ATPase domain"/>
    <property type="match status" value="1"/>
</dbReference>
<organism evidence="2 3">
    <name type="scientific">Asticcacaulis machinosus</name>
    <dbReference type="NCBI Taxonomy" id="2984211"/>
    <lineage>
        <taxon>Bacteria</taxon>
        <taxon>Pseudomonadati</taxon>
        <taxon>Pseudomonadota</taxon>
        <taxon>Alphaproteobacteria</taxon>
        <taxon>Caulobacterales</taxon>
        <taxon>Caulobacteraceae</taxon>
        <taxon>Asticcacaulis</taxon>
    </lineage>
</organism>
<dbReference type="Gene3D" id="3.30.420.40">
    <property type="match status" value="2"/>
</dbReference>
<dbReference type="PANTHER" id="PTHR11735">
    <property type="entry name" value="TRNA N6-ADENOSINE THREONYLCARBAMOYLTRANSFERASE"/>
    <property type="match status" value="1"/>
</dbReference>
<keyword evidence="3" id="KW-1185">Reference proteome</keyword>
<name>A0ABT5HKJ6_9CAUL</name>